<sequence length="212" mass="23662">MESFRASKAPSTDILHIFPSLWKCELIGQNRLIGTSHEVILQPEEMWATESVKTTTIRAGFWLSQDVLLPSFGLHQLTSTADADYWTTVNPRVDPVHSLPIARGLRIHLNKSSPHHPRLKGTVGLRGEAGACNSQRKCSFFGPCSHNSWLWSADNPTAYPDGLKNAAGLGSCVYFRENSFVRPRSWTEFIPNAVRLHVGHPLEAFLRQGFVS</sequence>
<name>A0ABR4GEJ1_9EURO</name>
<evidence type="ECO:0000313" key="1">
    <source>
        <dbReference type="EMBL" id="KAL2797468.1"/>
    </source>
</evidence>
<proteinExistence type="predicted"/>
<gene>
    <name evidence="1" type="ORF">BJX66DRAFT_93591</name>
</gene>
<protein>
    <submittedName>
        <fullName evidence="1">Uncharacterized protein</fullName>
    </submittedName>
</protein>
<dbReference type="Proteomes" id="UP001610563">
    <property type="component" value="Unassembled WGS sequence"/>
</dbReference>
<comment type="caution">
    <text evidence="1">The sequence shown here is derived from an EMBL/GenBank/DDBJ whole genome shotgun (WGS) entry which is preliminary data.</text>
</comment>
<evidence type="ECO:0000313" key="2">
    <source>
        <dbReference type="Proteomes" id="UP001610563"/>
    </source>
</evidence>
<organism evidence="1 2">
    <name type="scientific">Aspergillus keveii</name>
    <dbReference type="NCBI Taxonomy" id="714993"/>
    <lineage>
        <taxon>Eukaryota</taxon>
        <taxon>Fungi</taxon>
        <taxon>Dikarya</taxon>
        <taxon>Ascomycota</taxon>
        <taxon>Pezizomycotina</taxon>
        <taxon>Eurotiomycetes</taxon>
        <taxon>Eurotiomycetidae</taxon>
        <taxon>Eurotiales</taxon>
        <taxon>Aspergillaceae</taxon>
        <taxon>Aspergillus</taxon>
        <taxon>Aspergillus subgen. Nidulantes</taxon>
    </lineage>
</organism>
<reference evidence="1 2" key="1">
    <citation type="submission" date="2024-07" db="EMBL/GenBank/DDBJ databases">
        <title>Section-level genome sequencing and comparative genomics of Aspergillus sections Usti and Cavernicolus.</title>
        <authorList>
            <consortium name="Lawrence Berkeley National Laboratory"/>
            <person name="Nybo J.L."/>
            <person name="Vesth T.C."/>
            <person name="Theobald S."/>
            <person name="Frisvad J.C."/>
            <person name="Larsen T.O."/>
            <person name="Kjaerboelling I."/>
            <person name="Rothschild-Mancinelli K."/>
            <person name="Lyhne E.K."/>
            <person name="Kogle M.E."/>
            <person name="Barry K."/>
            <person name="Clum A."/>
            <person name="Na H."/>
            <person name="Ledsgaard L."/>
            <person name="Lin J."/>
            <person name="Lipzen A."/>
            <person name="Kuo A."/>
            <person name="Riley R."/>
            <person name="Mondo S."/>
            <person name="Labutti K."/>
            <person name="Haridas S."/>
            <person name="Pangalinan J."/>
            <person name="Salamov A.A."/>
            <person name="Simmons B.A."/>
            <person name="Magnuson J.K."/>
            <person name="Chen J."/>
            <person name="Drula E."/>
            <person name="Henrissat B."/>
            <person name="Wiebenga A."/>
            <person name="Lubbers R.J."/>
            <person name="Gomes A.C."/>
            <person name="Makela M.R."/>
            <person name="Stajich J."/>
            <person name="Grigoriev I.V."/>
            <person name="Mortensen U.H."/>
            <person name="De Vries R.P."/>
            <person name="Baker S.E."/>
            <person name="Andersen M.R."/>
        </authorList>
    </citation>
    <scope>NUCLEOTIDE SEQUENCE [LARGE SCALE GENOMIC DNA]</scope>
    <source>
        <strain evidence="1 2">CBS 209.92</strain>
    </source>
</reference>
<keyword evidence="2" id="KW-1185">Reference proteome</keyword>
<dbReference type="EMBL" id="JBFTWV010000019">
    <property type="protein sequence ID" value="KAL2797468.1"/>
    <property type="molecule type" value="Genomic_DNA"/>
</dbReference>
<accession>A0ABR4GEJ1</accession>